<dbReference type="InterPro" id="IPR032710">
    <property type="entry name" value="NTF2-like_dom_sf"/>
</dbReference>
<name>A0A9X1DCD9_9SPHN</name>
<dbReference type="Gene3D" id="3.10.450.50">
    <property type="match status" value="1"/>
</dbReference>
<dbReference type="InterPro" id="IPR037401">
    <property type="entry name" value="SnoaL-like"/>
</dbReference>
<dbReference type="Pfam" id="PF13577">
    <property type="entry name" value="SnoaL_4"/>
    <property type="match status" value="1"/>
</dbReference>
<protein>
    <submittedName>
        <fullName evidence="2">Nuclear transport factor 2 family protein</fullName>
    </submittedName>
</protein>
<proteinExistence type="predicted"/>
<dbReference type="EMBL" id="JAHGAW010000006">
    <property type="protein sequence ID" value="MBT2187373.1"/>
    <property type="molecule type" value="Genomic_DNA"/>
</dbReference>
<dbReference type="CDD" id="cd00531">
    <property type="entry name" value="NTF2_like"/>
    <property type="match status" value="1"/>
</dbReference>
<evidence type="ECO:0000313" key="3">
    <source>
        <dbReference type="Proteomes" id="UP001138757"/>
    </source>
</evidence>
<organism evidence="2 3">
    <name type="scientific">Sphingobium nicotianae</name>
    <dbReference type="NCBI Taxonomy" id="2782607"/>
    <lineage>
        <taxon>Bacteria</taxon>
        <taxon>Pseudomonadati</taxon>
        <taxon>Pseudomonadota</taxon>
        <taxon>Alphaproteobacteria</taxon>
        <taxon>Sphingomonadales</taxon>
        <taxon>Sphingomonadaceae</taxon>
        <taxon>Sphingobium</taxon>
    </lineage>
</organism>
<comment type="caution">
    <text evidence="2">The sequence shown here is derived from an EMBL/GenBank/DDBJ whole genome shotgun (WGS) entry which is preliminary data.</text>
</comment>
<reference evidence="2" key="1">
    <citation type="submission" date="2021-05" db="EMBL/GenBank/DDBJ databases">
        <title>Genome of Sphingobium sp. strain.</title>
        <authorList>
            <person name="Fan R."/>
        </authorList>
    </citation>
    <scope>NUCLEOTIDE SEQUENCE</scope>
    <source>
        <strain evidence="2">H33</strain>
    </source>
</reference>
<dbReference type="Proteomes" id="UP001138757">
    <property type="component" value="Unassembled WGS sequence"/>
</dbReference>
<dbReference type="AlphaFoldDB" id="A0A9X1DCD9"/>
<evidence type="ECO:0000259" key="1">
    <source>
        <dbReference type="Pfam" id="PF13577"/>
    </source>
</evidence>
<accession>A0A9X1DCD9</accession>
<evidence type="ECO:0000313" key="2">
    <source>
        <dbReference type="EMBL" id="MBT2187373.1"/>
    </source>
</evidence>
<keyword evidence="3" id="KW-1185">Reference proteome</keyword>
<dbReference type="SUPFAM" id="SSF54427">
    <property type="entry name" value="NTF2-like"/>
    <property type="match status" value="1"/>
</dbReference>
<feature type="domain" description="SnoaL-like" evidence="1">
    <location>
        <begin position="11"/>
        <end position="137"/>
    </location>
</feature>
<sequence>MSSRSIEERLQRVEDELAIQRIIFDYSVYLDSRNWEGFVSLFAPDGVWTNVEGTYQGREAIMAMLGGPNGGPAEAPKRVNYYHANTNWRIELDGDRASAVSRYLFVLRRDDRPTSALAGQYTDEYVRIDGAWKIARREAEELIPTHAEWEEIFLSKVRT</sequence>
<dbReference type="RefSeq" id="WP_214623261.1">
    <property type="nucleotide sequence ID" value="NZ_JAHGAW010000006.1"/>
</dbReference>
<gene>
    <name evidence="2" type="ORF">KK488_10490</name>
</gene>